<organism evidence="2 3">
    <name type="scientific">Vibrio europaeus</name>
    <dbReference type="NCBI Taxonomy" id="300876"/>
    <lineage>
        <taxon>Bacteria</taxon>
        <taxon>Pseudomonadati</taxon>
        <taxon>Pseudomonadota</taxon>
        <taxon>Gammaproteobacteria</taxon>
        <taxon>Vibrionales</taxon>
        <taxon>Vibrionaceae</taxon>
        <taxon>Vibrio</taxon>
        <taxon>Vibrio oreintalis group</taxon>
    </lineage>
</organism>
<dbReference type="Proteomes" id="UP001150001">
    <property type="component" value="Unassembled WGS sequence"/>
</dbReference>
<reference evidence="1" key="2">
    <citation type="submission" date="2022-11" db="EMBL/GenBank/DDBJ databases">
        <title>Role of the vibriolysin VemA secreted by the emergent pathogen Vibrio europaeus in the colonization of Manila clam mucus.</title>
        <authorList>
            <person name="Martinez C."/>
            <person name="Rodriguez S."/>
            <person name="Vences A."/>
            <person name="Barja J.L."/>
            <person name="Toranzo A.E."/>
            <person name="Dubert J."/>
        </authorList>
    </citation>
    <scope>NUCLEOTIDE SEQUENCE</scope>
    <source>
        <strain evidence="1">3454</strain>
    </source>
</reference>
<dbReference type="Proteomes" id="UP000094761">
    <property type="component" value="Unassembled WGS sequence"/>
</dbReference>
<gene>
    <name evidence="2" type="ORF">AZ468_06935</name>
    <name evidence="1" type="ORF">OPW20_15255</name>
</gene>
<evidence type="ECO:0000313" key="3">
    <source>
        <dbReference type="Proteomes" id="UP000094761"/>
    </source>
</evidence>
<name>A0A178JHE4_9VIBR</name>
<dbReference type="EMBL" id="JAPFIT010000018">
    <property type="protein sequence ID" value="MDC5741427.1"/>
    <property type="molecule type" value="Genomic_DNA"/>
</dbReference>
<dbReference type="RefSeq" id="WP_069666742.1">
    <property type="nucleotide sequence ID" value="NZ_JAPFIM010000026.1"/>
</dbReference>
<evidence type="ECO:0000313" key="4">
    <source>
        <dbReference type="Proteomes" id="UP001150001"/>
    </source>
</evidence>
<evidence type="ECO:0000313" key="1">
    <source>
        <dbReference type="EMBL" id="MDC5741427.1"/>
    </source>
</evidence>
<sequence>MREKISLDTELCEVSDYEWGAGISSEDGAKGRRLLEQESRITNDDFDPITDYEWSSDSSEKTLLKNVLLDSQYSPTSDTKPMFHWPSTIASEADGSLPEVEWPQIGVLKAVGYTVGVQGLPQSARLFILKDVYSESLPFVFSHAHMKEWGEPQSSTRLKKMAEALASFARGAKRKTQANMDKAISDWEHDLAWLKEEYYLKHKYVWVWPSSKDKKASNKTPAVQEKQYQSSRDFLVEQYTNKANELCCQVCQSALPFKLESGEYFWEETPVLESAESSPFSDLVLCPNHRAMYLHANASPNQLLECLGDSFTKSISMTLAGESFSIFVSEIHQQKLRILAESYLADA</sequence>
<dbReference type="GeneID" id="78075418"/>
<keyword evidence="4" id="KW-1185">Reference proteome</keyword>
<dbReference type="OrthoDB" id="6956919at2"/>
<accession>A0A178JHE4</accession>
<protein>
    <submittedName>
        <fullName evidence="2">Uncharacterized protein</fullName>
    </submittedName>
</protein>
<dbReference type="AlphaFoldDB" id="A0A178JHE4"/>
<evidence type="ECO:0000313" key="2">
    <source>
        <dbReference type="EMBL" id="OAN00857.1"/>
    </source>
</evidence>
<proteinExistence type="predicted"/>
<comment type="caution">
    <text evidence="2">The sequence shown here is derived from an EMBL/GenBank/DDBJ whole genome shotgun (WGS) entry which is preliminary data.</text>
</comment>
<reference evidence="2 3" key="1">
    <citation type="submission" date="2016-03" db="EMBL/GenBank/DDBJ databases">
        <title>Draft genome sequence of the Vibrio tubiashii subs. europaeus.</title>
        <authorList>
            <person name="Spinard E."/>
            <person name="Dubert J."/>
            <person name="Nelson D.R."/>
            <person name="Barja J.L."/>
        </authorList>
    </citation>
    <scope>NUCLEOTIDE SEQUENCE [LARGE SCALE GENOMIC DNA]</scope>
    <source>
        <strain evidence="3">PP-638</strain>
        <strain evidence="2">PP2-638</strain>
    </source>
</reference>
<dbReference type="EMBL" id="LUAX01000001">
    <property type="protein sequence ID" value="OAN00857.1"/>
    <property type="molecule type" value="Genomic_DNA"/>
</dbReference>